<organism evidence="7 8">
    <name type="scientific">Longibacter salinarum</name>
    <dbReference type="NCBI Taxonomy" id="1850348"/>
    <lineage>
        <taxon>Bacteria</taxon>
        <taxon>Pseudomonadati</taxon>
        <taxon>Rhodothermota</taxon>
        <taxon>Rhodothermia</taxon>
        <taxon>Rhodothermales</taxon>
        <taxon>Salisaetaceae</taxon>
        <taxon>Longibacter</taxon>
    </lineage>
</organism>
<feature type="transmembrane region" description="Helical" evidence="6">
    <location>
        <begin position="65"/>
        <end position="88"/>
    </location>
</feature>
<keyword evidence="2" id="KW-1003">Cell membrane</keyword>
<comment type="caution">
    <text evidence="7">The sequence shown here is derived from an EMBL/GenBank/DDBJ whole genome shotgun (WGS) entry which is preliminary data.</text>
</comment>
<evidence type="ECO:0000256" key="3">
    <source>
        <dbReference type="ARBA" id="ARBA00022692"/>
    </source>
</evidence>
<dbReference type="PANTHER" id="PTHR30250:SF11">
    <property type="entry name" value="O-ANTIGEN TRANSPORTER-RELATED"/>
    <property type="match status" value="1"/>
</dbReference>
<feature type="transmembrane region" description="Helical" evidence="6">
    <location>
        <begin position="277"/>
        <end position="301"/>
    </location>
</feature>
<feature type="transmembrane region" description="Helical" evidence="6">
    <location>
        <begin position="109"/>
        <end position="129"/>
    </location>
</feature>
<dbReference type="PANTHER" id="PTHR30250">
    <property type="entry name" value="PST FAMILY PREDICTED COLANIC ACID TRANSPORTER"/>
    <property type="match status" value="1"/>
</dbReference>
<evidence type="ECO:0000256" key="1">
    <source>
        <dbReference type="ARBA" id="ARBA00004651"/>
    </source>
</evidence>
<feature type="transmembrane region" description="Helical" evidence="6">
    <location>
        <begin position="135"/>
        <end position="154"/>
    </location>
</feature>
<name>A0A2A8D0L4_9BACT</name>
<evidence type="ECO:0000256" key="6">
    <source>
        <dbReference type="SAM" id="Phobius"/>
    </source>
</evidence>
<dbReference type="InterPro" id="IPR002797">
    <property type="entry name" value="Polysacc_synth"/>
</dbReference>
<dbReference type="Pfam" id="PF01943">
    <property type="entry name" value="Polysacc_synt"/>
    <property type="match status" value="1"/>
</dbReference>
<keyword evidence="5 6" id="KW-0472">Membrane</keyword>
<dbReference type="EMBL" id="PDEQ01000002">
    <property type="protein sequence ID" value="PEN14519.1"/>
    <property type="molecule type" value="Genomic_DNA"/>
</dbReference>
<dbReference type="InterPro" id="IPR050833">
    <property type="entry name" value="Poly_Biosynth_Transport"/>
</dbReference>
<keyword evidence="8" id="KW-1185">Reference proteome</keyword>
<feature type="transmembrane region" description="Helical" evidence="6">
    <location>
        <begin position="174"/>
        <end position="192"/>
    </location>
</feature>
<reference evidence="7 8" key="1">
    <citation type="submission" date="2017-10" db="EMBL/GenBank/DDBJ databases">
        <title>Draft genome of Longibacter Salinarum.</title>
        <authorList>
            <person name="Goh K.M."/>
            <person name="Shamsir M.S."/>
            <person name="Lim S.W."/>
        </authorList>
    </citation>
    <scope>NUCLEOTIDE SEQUENCE [LARGE SCALE GENOMIC DNA]</scope>
    <source>
        <strain evidence="7 8">KCTC 52045</strain>
    </source>
</reference>
<sequence length="449" mass="48909">MCLSERRSIKERVLNCLNQNESILLKGSASSFIVQSFGALLALFLQVTLARVLGVESYGTYTYVWAWINIAVLVGTFGFKTASVKFIAQYESLAQSRRLAQYLRFSRRVILLVSVGTGLTVVVSGYILAGSDDELLSSLLVAAILVLILTRVRVAAAELRGLQHVVQALVPEKILYPLCFAGLVLLASWQGIGLDAPAAFGINICASLFVLGVLLQRIRTEMPTALRGVSPRPALAARKKRWIVTARDMLMIGGFNVILFRADVLMIGMLISPTESGLYNVASRIATVLVFVLSSVNAIMAPLASKLYSQKKFDELQRVVDLAARVSFVFSGIVAVAIFLVRFELLGIFGDEFRASASALWPLLVGQVVNSFSGPAIMLLNMTDRQGVSARILGVTAIMNVILNFGFIQMVGFQGAAFATMITMVLWNAVAVYCVRREIDIRSTALPRV</sequence>
<evidence type="ECO:0000313" key="8">
    <source>
        <dbReference type="Proteomes" id="UP000220102"/>
    </source>
</evidence>
<protein>
    <submittedName>
        <fullName evidence="7">Uncharacterized protein</fullName>
    </submittedName>
</protein>
<feature type="transmembrane region" description="Helical" evidence="6">
    <location>
        <begin position="322"/>
        <end position="341"/>
    </location>
</feature>
<evidence type="ECO:0000313" key="7">
    <source>
        <dbReference type="EMBL" id="PEN14519.1"/>
    </source>
</evidence>
<evidence type="ECO:0000256" key="4">
    <source>
        <dbReference type="ARBA" id="ARBA00022989"/>
    </source>
</evidence>
<feature type="transmembrane region" description="Helical" evidence="6">
    <location>
        <begin position="416"/>
        <end position="435"/>
    </location>
</feature>
<dbReference type="Proteomes" id="UP000220102">
    <property type="component" value="Unassembled WGS sequence"/>
</dbReference>
<keyword evidence="3 6" id="KW-0812">Transmembrane</keyword>
<feature type="transmembrane region" description="Helical" evidence="6">
    <location>
        <begin position="249"/>
        <end position="271"/>
    </location>
</feature>
<dbReference type="CDD" id="cd13128">
    <property type="entry name" value="MATE_Wzx_like"/>
    <property type="match status" value="1"/>
</dbReference>
<evidence type="ECO:0000256" key="5">
    <source>
        <dbReference type="ARBA" id="ARBA00023136"/>
    </source>
</evidence>
<dbReference type="GO" id="GO:0005886">
    <property type="term" value="C:plasma membrane"/>
    <property type="evidence" value="ECO:0007669"/>
    <property type="project" value="UniProtKB-SubCell"/>
</dbReference>
<gene>
    <name evidence="7" type="ORF">CRI94_05705</name>
</gene>
<comment type="subcellular location">
    <subcellularLocation>
        <location evidence="1">Cell membrane</location>
        <topology evidence="1">Multi-pass membrane protein</topology>
    </subcellularLocation>
</comment>
<feature type="transmembrane region" description="Helical" evidence="6">
    <location>
        <begin position="392"/>
        <end position="410"/>
    </location>
</feature>
<feature type="transmembrane region" description="Helical" evidence="6">
    <location>
        <begin position="32"/>
        <end position="53"/>
    </location>
</feature>
<accession>A0A2A8D0L4</accession>
<feature type="transmembrane region" description="Helical" evidence="6">
    <location>
        <begin position="361"/>
        <end position="380"/>
    </location>
</feature>
<keyword evidence="4 6" id="KW-1133">Transmembrane helix</keyword>
<evidence type="ECO:0000256" key="2">
    <source>
        <dbReference type="ARBA" id="ARBA00022475"/>
    </source>
</evidence>
<proteinExistence type="predicted"/>
<feature type="transmembrane region" description="Helical" evidence="6">
    <location>
        <begin position="198"/>
        <end position="215"/>
    </location>
</feature>
<dbReference type="AlphaFoldDB" id="A0A2A8D0L4"/>